<dbReference type="PDB" id="5F5N">
    <property type="method" value="X-ray"/>
    <property type="resolution" value="1.30 A"/>
    <property type="chains" value="A/B=5-293"/>
</dbReference>
<keyword evidence="4" id="KW-0560">Oxidoreductase</keyword>
<sequence length="298" mass="31442">MADSNRTILVTGATGTQGGATVRALLARGRPVRALVRDPGTDAARALAAAGVSLVTGDLNDQASLRAAMADVHGVFSVQTFMTPGGLGAELRQGRAVADAAAATGVRHVVYSSVGGADRASGVPHFETKWTIERHLRSLGVPTTVLRPTFFMDNFAAWGPQAVDGTLVVRLPLKPQTRVQLIAAEDIGVFAATAFDDPDTYVGAALELAGDELTGPELAARFGELAGMPARFEERSLDEAAADPWIPYSHEIAVMFEWFQTDGYAADIAALRARHPGLRTFADWLRAIGWRVPAPAAG</sequence>
<evidence type="ECO:0000313" key="4">
    <source>
        <dbReference type="EMBL" id="AFJ52679.1"/>
    </source>
</evidence>
<feature type="binding site" evidence="6">
    <location>
        <position position="154"/>
    </location>
    <ligand>
        <name>NAD(+)</name>
        <dbReference type="ChEBI" id="CHEBI:57540"/>
    </ligand>
</feature>
<evidence type="ECO:0000256" key="2">
    <source>
        <dbReference type="ARBA" id="ARBA00022857"/>
    </source>
</evidence>
<dbReference type="AlphaFoldDB" id="A0A023GUL3"/>
<keyword evidence="5 6" id="KW-0002">3D-structure</keyword>
<proteinExistence type="evidence at protein level"/>
<dbReference type="InterPro" id="IPR051164">
    <property type="entry name" value="NmrA-like_oxidored"/>
</dbReference>
<dbReference type="RefSeq" id="WP_229397682.1">
    <property type="nucleotide sequence ID" value="NZ_BBZF01000012.1"/>
</dbReference>
<keyword evidence="4" id="KW-0503">Monooxygenase</keyword>
<reference evidence="4" key="1">
    <citation type="submission" date="2011-05" db="EMBL/GenBank/DDBJ databases">
        <authorList>
            <person name="Ma H."/>
            <person name="Zhou Q."/>
            <person name="Igarashi Y."/>
            <person name="Tang G."/>
        </authorList>
    </citation>
    <scope>NUCLEOTIDE SEQUENCE</scope>
</reference>
<evidence type="ECO:0007829" key="6">
    <source>
        <dbReference type="PDB" id="5F5N"/>
    </source>
</evidence>
<accession>A0A023GUL3</accession>
<evidence type="ECO:0000256" key="1">
    <source>
        <dbReference type="ARBA" id="ARBA00006328"/>
    </source>
</evidence>
<feature type="binding site" evidence="6">
    <location>
        <position position="16"/>
    </location>
    <ligand>
        <name>NAD(+)</name>
        <dbReference type="ChEBI" id="CHEBI:57540"/>
    </ligand>
</feature>
<dbReference type="GO" id="GO:0004497">
    <property type="term" value="F:monooxygenase activity"/>
    <property type="evidence" value="ECO:0007669"/>
    <property type="project" value="UniProtKB-KW"/>
</dbReference>
<dbReference type="CDD" id="cd05251">
    <property type="entry name" value="NmrA_like_SDR_a"/>
    <property type="match status" value="1"/>
</dbReference>
<dbReference type="GO" id="GO:0000166">
    <property type="term" value="F:nucleotide binding"/>
    <property type="evidence" value="ECO:0007669"/>
    <property type="project" value="UniProtKB-KW"/>
</dbReference>
<feature type="binding site" evidence="6">
    <location>
        <position position="59"/>
    </location>
    <ligand>
        <name>NAD(+)</name>
        <dbReference type="ChEBI" id="CHEBI:57540"/>
    </ligand>
</feature>
<evidence type="ECO:0007829" key="5">
    <source>
        <dbReference type="PDB" id="5F5L"/>
    </source>
</evidence>
<dbReference type="PANTHER" id="PTHR42748:SF7">
    <property type="entry name" value="NMRA LIKE REDOX SENSOR 1-RELATED"/>
    <property type="match status" value="1"/>
</dbReference>
<name>A0A023GUL3_9ACTN</name>
<dbReference type="PDB" id="5F5L">
    <property type="method" value="X-ray"/>
    <property type="resolution" value="1.68 A"/>
    <property type="chains" value="A=4-293"/>
</dbReference>
<keyword evidence="2" id="KW-0521">NADP</keyword>
<feature type="binding site" evidence="6">
    <location>
        <position position="129"/>
    </location>
    <ligand>
        <name>NAD(+)</name>
        <dbReference type="ChEBI" id="CHEBI:57540"/>
    </ligand>
</feature>
<feature type="domain" description="NmrA-like" evidence="3">
    <location>
        <begin position="5"/>
        <end position="268"/>
    </location>
</feature>
<dbReference type="EMBL" id="JN038178">
    <property type="protein sequence ID" value="AFJ52679.1"/>
    <property type="molecule type" value="Genomic_DNA"/>
</dbReference>
<reference evidence="5 6" key="3">
    <citation type="journal article" date="2017" name="Proc. Natl. Acad. Sci. U.S.A.">
        <title>Hydroxyl regioisomerization of anthracycline catalyzed by a four-enzyme cascade.</title>
        <authorList>
            <person name="Zhang Z."/>
            <person name="Gong Y.K."/>
            <person name="Zhou Q."/>
            <person name="Hu Y."/>
            <person name="Ma H.M."/>
            <person name="Chen Y.S."/>
            <person name="Igarashi Y."/>
            <person name="Pan L."/>
            <person name="Tang G.L."/>
        </authorList>
    </citation>
    <scope>X-RAY CRYSTALLOGRAPHY (1.30 ANGSTROMS) OF 5-293 IN COMPLEX WITH NAD(+)</scope>
</reference>
<feature type="binding site" evidence="6">
    <location>
        <position position="151"/>
    </location>
    <ligand>
        <name>NAD(+)</name>
        <dbReference type="ChEBI" id="CHEBI:57540"/>
    </ligand>
</feature>
<feature type="binding site" evidence="6">
    <location>
        <position position="15"/>
    </location>
    <ligand>
        <name>NAD(+)</name>
        <dbReference type="ChEBI" id="CHEBI:57540"/>
    </ligand>
</feature>
<organism evidence="4">
    <name type="scientific">Micromonospora okii</name>
    <dbReference type="NCBI Taxonomy" id="1182970"/>
    <lineage>
        <taxon>Bacteria</taxon>
        <taxon>Bacillati</taxon>
        <taxon>Actinomycetota</taxon>
        <taxon>Actinomycetes</taxon>
        <taxon>Micromonosporales</taxon>
        <taxon>Micromonosporaceae</taxon>
        <taxon>Micromonospora</taxon>
    </lineage>
</organism>
<dbReference type="InterPro" id="IPR008030">
    <property type="entry name" value="NmrA-like"/>
</dbReference>
<comment type="similarity">
    <text evidence="1">Belongs to the NmrA-type oxidoreductase family.</text>
</comment>
<feature type="binding site" evidence="6">
    <location>
        <position position="12"/>
    </location>
    <ligand>
        <name>NAD(+)</name>
        <dbReference type="ChEBI" id="CHEBI:57540"/>
    </ligand>
</feature>
<dbReference type="SMR" id="A0A023GUL3"/>
<feature type="binding site" evidence="6">
    <location>
        <position position="14"/>
    </location>
    <ligand>
        <name>NAD(+)</name>
        <dbReference type="ChEBI" id="CHEBI:57540"/>
    </ligand>
</feature>
<dbReference type="PANTHER" id="PTHR42748">
    <property type="entry name" value="NITROGEN METABOLITE REPRESSION PROTEIN NMRA FAMILY MEMBER"/>
    <property type="match status" value="1"/>
</dbReference>
<evidence type="ECO:0000259" key="3">
    <source>
        <dbReference type="Pfam" id="PF05368"/>
    </source>
</evidence>
<dbReference type="SUPFAM" id="SSF51735">
    <property type="entry name" value="NAD(P)-binding Rossmann-fold domains"/>
    <property type="match status" value="1"/>
</dbReference>
<dbReference type="PDBsum" id="5F5L"/>
<feature type="binding site" evidence="6">
    <location>
        <position position="58"/>
    </location>
    <ligand>
        <name>NAD(+)</name>
        <dbReference type="ChEBI" id="CHEBI:57540"/>
    </ligand>
</feature>
<dbReference type="Gene3D" id="3.40.50.720">
    <property type="entry name" value="NAD(P)-binding Rossmann-like Domain"/>
    <property type="match status" value="1"/>
</dbReference>
<feature type="binding site" evidence="6">
    <location>
        <position position="79"/>
    </location>
    <ligand>
        <name>NAD(+)</name>
        <dbReference type="ChEBI" id="CHEBI:57540"/>
    </ligand>
</feature>
<keyword evidence="6" id="KW-0547">Nucleotide-binding</keyword>
<dbReference type="Pfam" id="PF05368">
    <property type="entry name" value="NmrA"/>
    <property type="match status" value="1"/>
</dbReference>
<dbReference type="PDBsum" id="5F5N"/>
<feature type="binding site" evidence="6">
    <location>
        <position position="37"/>
    </location>
    <ligand>
        <name>NAD(+)</name>
        <dbReference type="ChEBI" id="CHEBI:57540"/>
    </ligand>
</feature>
<reference evidence="4" key="2">
    <citation type="journal article" date="2013" name="Chem. Biol.">
        <title>Unconventional origin and hybrid system for construction of pyrrolopyrrole moiety in kosinostatin biosynthesis.</title>
        <authorList>
            <person name="Ma H.M."/>
            <person name="Zhou Q."/>
            <person name="Tang Y.M."/>
            <person name="Zhang Z."/>
            <person name="Chen Y.S."/>
            <person name="He H.Y."/>
            <person name="Pan H.X."/>
            <person name="Tang M.C."/>
            <person name="Gao J.F."/>
            <person name="Zhao S.Y."/>
            <person name="Igarashi Y."/>
            <person name="Tang G.L."/>
        </authorList>
    </citation>
    <scope>NUCLEOTIDE SEQUENCE</scope>
</reference>
<dbReference type="InterPro" id="IPR036291">
    <property type="entry name" value="NAD(P)-bd_dom_sf"/>
</dbReference>
<feature type="binding site" evidence="6">
    <location>
        <position position="17"/>
    </location>
    <ligand>
        <name>NAD(+)</name>
        <dbReference type="ChEBI" id="CHEBI:57540"/>
    </ligand>
</feature>
<protein>
    <submittedName>
        <fullName evidence="4">Monooxygenase</fullName>
    </submittedName>
</protein>